<organism evidence="2 3">
    <name type="scientific">Luteipulveratus mongoliensis</name>
    <dbReference type="NCBI Taxonomy" id="571913"/>
    <lineage>
        <taxon>Bacteria</taxon>
        <taxon>Bacillati</taxon>
        <taxon>Actinomycetota</taxon>
        <taxon>Actinomycetes</taxon>
        <taxon>Micrococcales</taxon>
        <taxon>Dermacoccaceae</taxon>
        <taxon>Luteipulveratus</taxon>
    </lineage>
</organism>
<reference evidence="2 3" key="1">
    <citation type="submission" date="2015-03" db="EMBL/GenBank/DDBJ databases">
        <title>Luteipulveratus halotolerans sp. nov., a novel actinobacterium (Dermacoccaceae) from Sarawak, Malaysia.</title>
        <authorList>
            <person name="Juboi H."/>
            <person name="Basik A."/>
            <person name="Shamsul S.S."/>
            <person name="Arnold P."/>
            <person name="Schmitt E.K."/>
            <person name="Sanglier J.-J."/>
            <person name="Yeo T."/>
        </authorList>
    </citation>
    <scope>NUCLEOTIDE SEQUENCE [LARGE SCALE GENOMIC DNA]</scope>
    <source>
        <strain evidence="2 3">MN07-A0370</strain>
    </source>
</reference>
<keyword evidence="3" id="KW-1185">Reference proteome</keyword>
<evidence type="ECO:0000313" key="3">
    <source>
        <dbReference type="Proteomes" id="UP000066480"/>
    </source>
</evidence>
<dbReference type="AlphaFoldDB" id="A0A0K1JKY8"/>
<dbReference type="STRING" id="571913.VV02_17570"/>
<proteinExistence type="predicted"/>
<protein>
    <recommendedName>
        <fullName evidence="1">DUF6891 domain-containing protein</fullName>
    </recommendedName>
</protein>
<dbReference type="EMBL" id="CP011112">
    <property type="protein sequence ID" value="AKU17238.1"/>
    <property type="molecule type" value="Genomic_DNA"/>
</dbReference>
<evidence type="ECO:0000313" key="2">
    <source>
        <dbReference type="EMBL" id="AKU17238.1"/>
    </source>
</evidence>
<sequence length="227" mass="24402">MTSGFDGVWQVDRESSRGRYFNGAFPPDTVTFAGAIALKVATGVDQRDALVEGFTEIGAEMSSFFPEPNMRPDEVAHLVDLVIRDHNAQVTTASREAIALLEAFDAMTIAGIVYSFAEGGDTQDVLEDIGISARTLVDHGVAVRGYCFAHAGDADELIMNGQLALGYGIFAEAGSTPEEIGKEVAALLREQGLPVRPHLSAEQRIIVGPMIYEIPFTGMDLEDIPEP</sequence>
<dbReference type="KEGG" id="lmoi:VV02_17570"/>
<gene>
    <name evidence="2" type="ORF">VV02_17570</name>
</gene>
<dbReference type="InterPro" id="IPR054186">
    <property type="entry name" value="DUF6891"/>
</dbReference>
<accession>A0A0K1JKY8</accession>
<dbReference type="Proteomes" id="UP000066480">
    <property type="component" value="Chromosome"/>
</dbReference>
<evidence type="ECO:0000259" key="1">
    <source>
        <dbReference type="Pfam" id="PF21831"/>
    </source>
</evidence>
<dbReference type="Pfam" id="PF21831">
    <property type="entry name" value="DUF6891"/>
    <property type="match status" value="1"/>
</dbReference>
<feature type="domain" description="DUF6891" evidence="1">
    <location>
        <begin position="33"/>
        <end position="210"/>
    </location>
</feature>
<dbReference type="OrthoDB" id="5142409at2"/>
<name>A0A0K1JKY8_9MICO</name>